<keyword evidence="2" id="KW-1185">Reference proteome</keyword>
<accession>A0AAE0IUG1</accession>
<evidence type="ECO:0000313" key="1">
    <source>
        <dbReference type="EMBL" id="KAK3331165.1"/>
    </source>
</evidence>
<organism evidence="1 2">
    <name type="scientific">Apodospora peruviana</name>
    <dbReference type="NCBI Taxonomy" id="516989"/>
    <lineage>
        <taxon>Eukaryota</taxon>
        <taxon>Fungi</taxon>
        <taxon>Dikarya</taxon>
        <taxon>Ascomycota</taxon>
        <taxon>Pezizomycotina</taxon>
        <taxon>Sordariomycetes</taxon>
        <taxon>Sordariomycetidae</taxon>
        <taxon>Sordariales</taxon>
        <taxon>Lasiosphaeriaceae</taxon>
        <taxon>Apodospora</taxon>
    </lineage>
</organism>
<reference evidence="1" key="1">
    <citation type="journal article" date="2023" name="Mol. Phylogenet. Evol.">
        <title>Genome-scale phylogeny and comparative genomics of the fungal order Sordariales.</title>
        <authorList>
            <person name="Hensen N."/>
            <person name="Bonometti L."/>
            <person name="Westerberg I."/>
            <person name="Brannstrom I.O."/>
            <person name="Guillou S."/>
            <person name="Cros-Aarteil S."/>
            <person name="Calhoun S."/>
            <person name="Haridas S."/>
            <person name="Kuo A."/>
            <person name="Mondo S."/>
            <person name="Pangilinan J."/>
            <person name="Riley R."/>
            <person name="LaButti K."/>
            <person name="Andreopoulos B."/>
            <person name="Lipzen A."/>
            <person name="Chen C."/>
            <person name="Yan M."/>
            <person name="Daum C."/>
            <person name="Ng V."/>
            <person name="Clum A."/>
            <person name="Steindorff A."/>
            <person name="Ohm R.A."/>
            <person name="Martin F."/>
            <person name="Silar P."/>
            <person name="Natvig D.O."/>
            <person name="Lalanne C."/>
            <person name="Gautier V."/>
            <person name="Ament-Velasquez S.L."/>
            <person name="Kruys A."/>
            <person name="Hutchinson M.I."/>
            <person name="Powell A.J."/>
            <person name="Barry K."/>
            <person name="Miller A.N."/>
            <person name="Grigoriev I.V."/>
            <person name="Debuchy R."/>
            <person name="Gladieux P."/>
            <person name="Hiltunen Thoren M."/>
            <person name="Johannesson H."/>
        </authorList>
    </citation>
    <scope>NUCLEOTIDE SEQUENCE</scope>
    <source>
        <strain evidence="1">CBS 118394</strain>
    </source>
</reference>
<protein>
    <submittedName>
        <fullName evidence="1">Uncharacterized protein</fullName>
    </submittedName>
</protein>
<comment type="caution">
    <text evidence="1">The sequence shown here is derived from an EMBL/GenBank/DDBJ whole genome shotgun (WGS) entry which is preliminary data.</text>
</comment>
<dbReference type="Proteomes" id="UP001283341">
    <property type="component" value="Unassembled WGS sequence"/>
</dbReference>
<name>A0AAE0IUG1_9PEZI</name>
<dbReference type="EMBL" id="JAUEDM010000001">
    <property type="protein sequence ID" value="KAK3331165.1"/>
    <property type="molecule type" value="Genomic_DNA"/>
</dbReference>
<reference evidence="1" key="2">
    <citation type="submission" date="2023-06" db="EMBL/GenBank/DDBJ databases">
        <authorList>
            <consortium name="Lawrence Berkeley National Laboratory"/>
            <person name="Haridas S."/>
            <person name="Hensen N."/>
            <person name="Bonometti L."/>
            <person name="Westerberg I."/>
            <person name="Brannstrom I.O."/>
            <person name="Guillou S."/>
            <person name="Cros-Aarteil S."/>
            <person name="Calhoun S."/>
            <person name="Kuo A."/>
            <person name="Mondo S."/>
            <person name="Pangilinan J."/>
            <person name="Riley R."/>
            <person name="Labutti K."/>
            <person name="Andreopoulos B."/>
            <person name="Lipzen A."/>
            <person name="Chen C."/>
            <person name="Yanf M."/>
            <person name="Daum C."/>
            <person name="Ng V."/>
            <person name="Clum A."/>
            <person name="Steindorff A."/>
            <person name="Ohm R."/>
            <person name="Martin F."/>
            <person name="Silar P."/>
            <person name="Natvig D."/>
            <person name="Lalanne C."/>
            <person name="Gautier V."/>
            <person name="Ament-Velasquez S.L."/>
            <person name="Kruys A."/>
            <person name="Hutchinson M.I."/>
            <person name="Powell A.J."/>
            <person name="Barry K."/>
            <person name="Miller A.N."/>
            <person name="Grigoriev I.V."/>
            <person name="Debuchy R."/>
            <person name="Gladieux P."/>
            <person name="Thoren M.H."/>
            <person name="Johannesson H."/>
        </authorList>
    </citation>
    <scope>NUCLEOTIDE SEQUENCE</scope>
    <source>
        <strain evidence="1">CBS 118394</strain>
    </source>
</reference>
<dbReference type="AlphaFoldDB" id="A0AAE0IUG1"/>
<proteinExistence type="predicted"/>
<evidence type="ECO:0000313" key="2">
    <source>
        <dbReference type="Proteomes" id="UP001283341"/>
    </source>
</evidence>
<sequence>MIRHWHCIEIPVCLAFFLNFLVPYCFSRNIMALASRLARKIWWLGLTGRLCGDSKGVVVNIARIMNFSPHGCFVIKAGSALSYLPFDVL</sequence>
<gene>
    <name evidence="1" type="ORF">B0H66DRAFT_91816</name>
</gene>